<comment type="caution">
    <text evidence="2">The sequence shown here is derived from an EMBL/GenBank/DDBJ whole genome shotgun (WGS) entry which is preliminary data.</text>
</comment>
<dbReference type="Proteomes" id="UP000198211">
    <property type="component" value="Unassembled WGS sequence"/>
</dbReference>
<proteinExistence type="predicted"/>
<dbReference type="OrthoDB" id="157612at2759"/>
<dbReference type="EMBL" id="NBNE01008872">
    <property type="protein sequence ID" value="OWY99008.1"/>
    <property type="molecule type" value="Genomic_DNA"/>
</dbReference>
<gene>
    <name evidence="2" type="ORF">PHMEG_00030073</name>
</gene>
<dbReference type="AlphaFoldDB" id="A0A225V207"/>
<evidence type="ECO:0000256" key="1">
    <source>
        <dbReference type="SAM" id="MobiDB-lite"/>
    </source>
</evidence>
<accession>A0A225V207</accession>
<evidence type="ECO:0000313" key="2">
    <source>
        <dbReference type="EMBL" id="OWY99008.1"/>
    </source>
</evidence>
<evidence type="ECO:0000313" key="3">
    <source>
        <dbReference type="Proteomes" id="UP000198211"/>
    </source>
</evidence>
<name>A0A225V207_9STRA</name>
<organism evidence="2 3">
    <name type="scientific">Phytophthora megakarya</name>
    <dbReference type="NCBI Taxonomy" id="4795"/>
    <lineage>
        <taxon>Eukaryota</taxon>
        <taxon>Sar</taxon>
        <taxon>Stramenopiles</taxon>
        <taxon>Oomycota</taxon>
        <taxon>Peronosporomycetes</taxon>
        <taxon>Peronosporales</taxon>
        <taxon>Peronosporaceae</taxon>
        <taxon>Phytophthora</taxon>
    </lineage>
</organism>
<keyword evidence="3" id="KW-1185">Reference proteome</keyword>
<sequence length="200" mass="23139">MDWEAPIPVWIESINIDMDEEVPVSDLMTPESTKLNSFISSCPAKSKATATPTAKPARRPRRKVDVDPVGGKQHRKDKQRGYEKGYRSRKKTQSQSDKVEWMQLEMHIRQILTKRTSAVVLGSLDERKAESSTVSIRQRYLELLQEERGLREAEAFDSCFFAELQAMMFWGGATKSSRDIREQMNGLSRLRECQMFEFSW</sequence>
<feature type="compositionally biased region" description="Low complexity" evidence="1">
    <location>
        <begin position="43"/>
        <end position="55"/>
    </location>
</feature>
<protein>
    <submittedName>
        <fullName evidence="2">Uncharacterized protein</fullName>
    </submittedName>
</protein>
<reference evidence="3" key="1">
    <citation type="submission" date="2017-03" db="EMBL/GenBank/DDBJ databases">
        <title>Phytopthora megakarya and P. palmivora, two closely related causual agents of cacao black pod achieved similar genome size and gene model numbers by different mechanisms.</title>
        <authorList>
            <person name="Ali S."/>
            <person name="Shao J."/>
            <person name="Larry D.J."/>
            <person name="Kronmiller B."/>
            <person name="Shen D."/>
            <person name="Strem M.D."/>
            <person name="Melnick R.L."/>
            <person name="Guiltinan M.J."/>
            <person name="Tyler B.M."/>
            <person name="Meinhardt L.W."/>
            <person name="Bailey B.A."/>
        </authorList>
    </citation>
    <scope>NUCLEOTIDE SEQUENCE [LARGE SCALE GENOMIC DNA]</scope>
    <source>
        <strain evidence="3">zdho120</strain>
    </source>
</reference>
<feature type="region of interest" description="Disordered" evidence="1">
    <location>
        <begin position="37"/>
        <end position="98"/>
    </location>
</feature>